<feature type="signal peptide" evidence="2">
    <location>
        <begin position="1"/>
        <end position="22"/>
    </location>
</feature>
<protein>
    <submittedName>
        <fullName evidence="3">Putative lipoprotein</fullName>
    </submittedName>
</protein>
<evidence type="ECO:0000313" key="3">
    <source>
        <dbReference type="EMBL" id="ACT59139.1"/>
    </source>
</evidence>
<evidence type="ECO:0000256" key="1">
    <source>
        <dbReference type="SAM" id="MobiDB-lite"/>
    </source>
</evidence>
<keyword evidence="2" id="KW-0732">Signal</keyword>
<dbReference type="KEGG" id="hba:Hbal_1450"/>
<dbReference type="EMBL" id="CP001678">
    <property type="protein sequence ID" value="ACT59139.1"/>
    <property type="molecule type" value="Genomic_DNA"/>
</dbReference>
<dbReference type="PANTHER" id="PTHR41339">
    <property type="entry name" value="LIPL48"/>
    <property type="match status" value="1"/>
</dbReference>
<dbReference type="PROSITE" id="PS51257">
    <property type="entry name" value="PROKAR_LIPOPROTEIN"/>
    <property type="match status" value="1"/>
</dbReference>
<dbReference type="PANTHER" id="PTHR41339:SF1">
    <property type="entry name" value="SECRETED PROTEIN"/>
    <property type="match status" value="1"/>
</dbReference>
<dbReference type="HOGENOM" id="CLU_005659_0_0_5"/>
<feature type="compositionally biased region" description="Low complexity" evidence="1">
    <location>
        <begin position="31"/>
        <end position="40"/>
    </location>
</feature>
<sequence>MTSVKNFRHALLIGAASLAVFACTQGSNITSPGATDAGTPATGGGSDGGSGGGDGATASCPTGFNTLDPIDSTTVCEVSGTINGTLTLAAVDGIAYRLNGRVNVGTDAGVTTGATPTANYGRLIIEPGVTVFGASGADYLVVNRGSEIEAIGSETQPIVFTSEADLEGSQTDTVNATGEWGGVVILGDAPINNCTGSVAPGTAGCVNAVEGVTAPDAIYGGNDTTDSSGTLKYVQVRFAGNELASGNELNGITFAGVGSGTTVDYIQVHNNSDDGVEFFGGNVNVTHLVLTGNDDDSIDTDNGYAGSIQFAAVVQRDEGGDNIVEASSAGGYVSPFSDATIANFTFVSGSTGDNGNAFRLNTGTIGTYINGVVDHNEECFRFEASAGQDATSAYSVANDPSFQSVLFDCAVSLDTANSESGTAAAAVAADANNTITTSTLSSVFFPGTAEAGVTAADPNAVNSNLITTDYVGAFSATESATDNWATGWTFGLFGDVSCPTGTTDSGQDFDGKNICRVSGTVNEDTRLTRGNIYELDGRVDVGVDVGADGTATDGDAVVLTIESGVTIFGNSGADYLVVNRGSKLNSNGTQANPVIFTSEADLRDTQIDAENAIGEWGGLVILGRAPINNCPGVTTPGTASCVNAVEGVTAPDGIYGGALSTDSSGSIMYTVVKHAGNEISSGNELNGITFGGVGSGTVVDYIQVHNNSDDGVEFFGGEVNVKHLVLTGNDDDSIDTDNGYNGTIQYAIVVQRDDGGDNIVEASSAGGYVAPFSDAKIANFTFVSGSTGDNGNAFRLNTGTIGKYMNGVVNHNEECFRFEASAGDGNGSYSASADPSFQSVLFNCTASLDTANSEAGIAAAAVAADANNSEASTTLSNIFVNGAAENAVIAMDPSTVDADLEATTYIGAVKDADDNWWKGWSCGLEASDPC</sequence>
<keyword evidence="3" id="KW-0449">Lipoprotein</keyword>
<evidence type="ECO:0000256" key="2">
    <source>
        <dbReference type="SAM" id="SignalP"/>
    </source>
</evidence>
<feature type="chain" id="PRO_5002971329" evidence="2">
    <location>
        <begin position="23"/>
        <end position="930"/>
    </location>
</feature>
<accession>C6XJ44</accession>
<name>C6XJ44_HIRBI</name>
<evidence type="ECO:0000313" key="4">
    <source>
        <dbReference type="Proteomes" id="UP000002745"/>
    </source>
</evidence>
<dbReference type="eggNOG" id="COG2182">
    <property type="taxonomic scope" value="Bacteria"/>
</dbReference>
<feature type="compositionally biased region" description="Gly residues" evidence="1">
    <location>
        <begin position="41"/>
        <end position="55"/>
    </location>
</feature>
<dbReference type="RefSeq" id="WP_015827289.1">
    <property type="nucleotide sequence ID" value="NC_012982.1"/>
</dbReference>
<gene>
    <name evidence="3" type="ordered locus">Hbal_1450</name>
</gene>
<dbReference type="AlphaFoldDB" id="C6XJ44"/>
<keyword evidence="4" id="KW-1185">Reference proteome</keyword>
<dbReference type="Proteomes" id="UP000002745">
    <property type="component" value="Chromosome"/>
</dbReference>
<dbReference type="STRING" id="582402.Hbal_1450"/>
<feature type="region of interest" description="Disordered" evidence="1">
    <location>
        <begin position="31"/>
        <end position="57"/>
    </location>
</feature>
<proteinExistence type="predicted"/>
<dbReference type="OrthoDB" id="237393at2"/>
<organism evidence="3 4">
    <name type="scientific">Hirschia baltica (strain ATCC 49814 / DSM 5838 / IFAM 1418)</name>
    <dbReference type="NCBI Taxonomy" id="582402"/>
    <lineage>
        <taxon>Bacteria</taxon>
        <taxon>Pseudomonadati</taxon>
        <taxon>Pseudomonadota</taxon>
        <taxon>Alphaproteobacteria</taxon>
        <taxon>Hyphomonadales</taxon>
        <taxon>Hyphomonadaceae</taxon>
        <taxon>Hirschia</taxon>
    </lineage>
</organism>
<reference evidence="4" key="1">
    <citation type="journal article" date="2011" name="J. Bacteriol.">
        <title>Genome sequences of eight morphologically diverse alphaproteobacteria.</title>
        <authorList>
            <consortium name="US DOE Joint Genome Institute"/>
            <person name="Brown P.J."/>
            <person name="Kysela D.T."/>
            <person name="Buechlein A."/>
            <person name="Hemmerich C."/>
            <person name="Brun Y.V."/>
        </authorList>
    </citation>
    <scope>NUCLEOTIDE SEQUENCE [LARGE SCALE GENOMIC DNA]</scope>
    <source>
        <strain evidence="4">ATCC 49814 / DSM 5838 / IFAM 1418</strain>
    </source>
</reference>